<dbReference type="Proteomes" id="UP000663854">
    <property type="component" value="Unassembled WGS sequence"/>
</dbReference>
<dbReference type="Proteomes" id="UP000663870">
    <property type="component" value="Unassembled WGS sequence"/>
</dbReference>
<proteinExistence type="predicted"/>
<organism evidence="2 4">
    <name type="scientific">Rotaria sordida</name>
    <dbReference type="NCBI Taxonomy" id="392033"/>
    <lineage>
        <taxon>Eukaryota</taxon>
        <taxon>Metazoa</taxon>
        <taxon>Spiralia</taxon>
        <taxon>Gnathifera</taxon>
        <taxon>Rotifera</taxon>
        <taxon>Eurotatoria</taxon>
        <taxon>Bdelloidea</taxon>
        <taxon>Philodinida</taxon>
        <taxon>Philodinidae</taxon>
        <taxon>Rotaria</taxon>
    </lineage>
</organism>
<evidence type="ECO:0000313" key="3">
    <source>
        <dbReference type="EMBL" id="CAF1221948.1"/>
    </source>
</evidence>
<evidence type="ECO:0000313" key="5">
    <source>
        <dbReference type="Proteomes" id="UP000663870"/>
    </source>
</evidence>
<name>A0A813TCZ8_9BILA</name>
<sequence length="373" mass="43519">MATSLENSRRPTSASTVATNWSRGTSNSIGHNVSDRHIPVIKGDVNFVNTSNTTEATVDDAVPSHYIKEILEQLSKLPIDSIDHEDALEFIYDLFYMHSPLNQDDSRIARILIECDYCSIVHNCLIEFMKIGIFSNTSIRRSTQFILYTLWNFTGISMEFRIYLSNNKYFVEFLLKNFLEYLKNLKTEENLAKLTDNLNQSIISIIHNLTINTNHLNIEQTFHIINELLFEQEQIKTTERFRVTLLLCLINLNGKQVYENLMIYQSTVKLLFHFFKKIVQHEILMISTGLSAWVIAYAINKMPIDIILIDDNRLYSFMILFKRGMRDEKLQACFTLNRCIQKSTHAKEIIEKDGTCWNLFQQYKVFLHGEQNI</sequence>
<accession>A0A813TCZ8</accession>
<dbReference type="AlphaFoldDB" id="A0A813TCZ8"/>
<dbReference type="EMBL" id="CAJNOL010000861">
    <property type="protein sequence ID" value="CAF1221948.1"/>
    <property type="molecule type" value="Genomic_DNA"/>
</dbReference>
<protein>
    <submittedName>
        <fullName evidence="2">Uncharacterized protein</fullName>
    </submittedName>
</protein>
<evidence type="ECO:0000313" key="4">
    <source>
        <dbReference type="Proteomes" id="UP000663854"/>
    </source>
</evidence>
<evidence type="ECO:0000313" key="2">
    <source>
        <dbReference type="EMBL" id="CAF0808002.1"/>
    </source>
</evidence>
<feature type="region of interest" description="Disordered" evidence="1">
    <location>
        <begin position="1"/>
        <end position="23"/>
    </location>
</feature>
<comment type="caution">
    <text evidence="2">The sequence shown here is derived from an EMBL/GenBank/DDBJ whole genome shotgun (WGS) entry which is preliminary data.</text>
</comment>
<dbReference type="EMBL" id="CAJNOH010000047">
    <property type="protein sequence ID" value="CAF0808002.1"/>
    <property type="molecule type" value="Genomic_DNA"/>
</dbReference>
<gene>
    <name evidence="3" type="ORF">JXQ802_LOCUS25485</name>
    <name evidence="2" type="ORF">PYM288_LOCUS4946</name>
</gene>
<keyword evidence="5" id="KW-1185">Reference proteome</keyword>
<reference evidence="2" key="1">
    <citation type="submission" date="2021-02" db="EMBL/GenBank/DDBJ databases">
        <authorList>
            <person name="Nowell W R."/>
        </authorList>
    </citation>
    <scope>NUCLEOTIDE SEQUENCE</scope>
</reference>
<evidence type="ECO:0000256" key="1">
    <source>
        <dbReference type="SAM" id="MobiDB-lite"/>
    </source>
</evidence>